<protein>
    <submittedName>
        <fullName evidence="7">AMP-binding enzyme</fullName>
    </submittedName>
</protein>
<comment type="subcellular location">
    <subcellularLocation>
        <location evidence="1">Peroxisome</location>
    </subcellularLocation>
</comment>
<dbReference type="PANTHER" id="PTHR24096">
    <property type="entry name" value="LONG-CHAIN-FATTY-ACID--COA LIGASE"/>
    <property type="match status" value="1"/>
</dbReference>
<feature type="domain" description="AMP-binding enzyme C-terminal" evidence="6">
    <location>
        <begin position="272"/>
        <end position="341"/>
    </location>
</feature>
<dbReference type="PROSITE" id="PS00455">
    <property type="entry name" value="AMP_BINDING"/>
    <property type="match status" value="1"/>
</dbReference>
<dbReference type="Gene3D" id="3.40.50.12780">
    <property type="entry name" value="N-terminal domain of ligase-like"/>
    <property type="match status" value="1"/>
</dbReference>
<dbReference type="AlphaFoldDB" id="A0A0D8Y594"/>
<evidence type="ECO:0000256" key="1">
    <source>
        <dbReference type="ARBA" id="ARBA00004275"/>
    </source>
</evidence>
<dbReference type="GO" id="GO:0016405">
    <property type="term" value="F:CoA-ligase activity"/>
    <property type="evidence" value="ECO:0007669"/>
    <property type="project" value="TreeGrafter"/>
</dbReference>
<dbReference type="Gene3D" id="3.30.300.30">
    <property type="match status" value="1"/>
</dbReference>
<evidence type="ECO:0000256" key="2">
    <source>
        <dbReference type="ARBA" id="ARBA00006432"/>
    </source>
</evidence>
<organism evidence="7 8">
    <name type="scientific">Dictyocaulus viviparus</name>
    <name type="common">Bovine lungworm</name>
    <dbReference type="NCBI Taxonomy" id="29172"/>
    <lineage>
        <taxon>Eukaryota</taxon>
        <taxon>Metazoa</taxon>
        <taxon>Ecdysozoa</taxon>
        <taxon>Nematoda</taxon>
        <taxon>Chromadorea</taxon>
        <taxon>Rhabditida</taxon>
        <taxon>Rhabditina</taxon>
        <taxon>Rhabditomorpha</taxon>
        <taxon>Strongyloidea</taxon>
        <taxon>Metastrongylidae</taxon>
        <taxon>Dictyocaulus</taxon>
    </lineage>
</organism>
<keyword evidence="4" id="KW-0576">Peroxisome</keyword>
<sequence>MEKLETTIPHVIPRDLPPWRECLRDSFNDIRIEMNDTLLLPFSSGTSGKPRCVILTHRNYSSATEILKRALFNELVSNSRRRTVAVLPFYHASGFWALLYSLLDGCHTVIMESFHPISMLEIIQKYEIDTLNVVPSILTFLCRIDIDRFDVSSLSTVLCGSSPLGKELVSLFLKKFPNVQNLIQGYGMTEIVVLSHITPFGIMEEKHYGSCGKLLPGFEAVLMDENGLIVSGPNRPGELYLKSPTVMRGYLNSEDDDQQQPFDSDGWFRTGEDVILSLPYVKEVGVVGVDDAEHGQIPKAFVVLQHDVDEQIAMTTKLSPIKYLRGGIEIVNELPKTKSGKVKRNELRKIFH</sequence>
<dbReference type="Pfam" id="PF13193">
    <property type="entry name" value="AMP-binding_C"/>
    <property type="match status" value="1"/>
</dbReference>
<dbReference type="PANTHER" id="PTHR24096:SF149">
    <property type="entry name" value="AMP-BINDING DOMAIN-CONTAINING PROTEIN-RELATED"/>
    <property type="match status" value="1"/>
</dbReference>
<name>A0A0D8Y594_DICVI</name>
<evidence type="ECO:0000259" key="5">
    <source>
        <dbReference type="Pfam" id="PF00501"/>
    </source>
</evidence>
<dbReference type="Proteomes" id="UP000053766">
    <property type="component" value="Unassembled WGS sequence"/>
</dbReference>
<dbReference type="GO" id="GO:0005777">
    <property type="term" value="C:peroxisome"/>
    <property type="evidence" value="ECO:0007669"/>
    <property type="project" value="UniProtKB-SubCell"/>
</dbReference>
<gene>
    <name evidence="7" type="ORF">DICVIV_02476</name>
</gene>
<keyword evidence="8" id="KW-1185">Reference proteome</keyword>
<reference evidence="7 8" key="1">
    <citation type="submission" date="2013-11" db="EMBL/GenBank/DDBJ databases">
        <title>Draft genome of the bovine lungworm Dictyocaulus viviparus.</title>
        <authorList>
            <person name="Mitreva M."/>
        </authorList>
    </citation>
    <scope>NUCLEOTIDE SEQUENCE [LARGE SCALE GENOMIC DNA]</scope>
    <source>
        <strain evidence="7 8">HannoverDv2000</strain>
    </source>
</reference>
<evidence type="ECO:0000256" key="3">
    <source>
        <dbReference type="ARBA" id="ARBA00022598"/>
    </source>
</evidence>
<dbReference type="InterPro" id="IPR020845">
    <property type="entry name" value="AMP-binding_CS"/>
</dbReference>
<keyword evidence="3" id="KW-0436">Ligase</keyword>
<evidence type="ECO:0000259" key="6">
    <source>
        <dbReference type="Pfam" id="PF13193"/>
    </source>
</evidence>
<reference evidence="8" key="2">
    <citation type="journal article" date="2016" name="Sci. Rep.">
        <title>Dictyocaulus viviparus genome, variome and transcriptome elucidate lungworm biology and support future intervention.</title>
        <authorList>
            <person name="McNulty S.N."/>
            <person name="Strube C."/>
            <person name="Rosa B.A."/>
            <person name="Martin J.C."/>
            <person name="Tyagi R."/>
            <person name="Choi Y.J."/>
            <person name="Wang Q."/>
            <person name="Hallsworth Pepin K."/>
            <person name="Zhang X."/>
            <person name="Ozersky P."/>
            <person name="Wilson R.K."/>
            <person name="Sternberg P.W."/>
            <person name="Gasser R.B."/>
            <person name="Mitreva M."/>
        </authorList>
    </citation>
    <scope>NUCLEOTIDE SEQUENCE [LARGE SCALE GENOMIC DNA]</scope>
    <source>
        <strain evidence="8">HannoverDv2000</strain>
    </source>
</reference>
<dbReference type="InterPro" id="IPR045851">
    <property type="entry name" value="AMP-bd_C_sf"/>
</dbReference>
<feature type="domain" description="AMP-dependent synthetase/ligase" evidence="5">
    <location>
        <begin position="31"/>
        <end position="251"/>
    </location>
</feature>
<accession>A0A0D8Y594</accession>
<evidence type="ECO:0000313" key="7">
    <source>
        <dbReference type="EMBL" id="KJH51357.1"/>
    </source>
</evidence>
<dbReference type="InterPro" id="IPR042099">
    <property type="entry name" value="ANL_N_sf"/>
</dbReference>
<dbReference type="OrthoDB" id="10253869at2759"/>
<dbReference type="EMBL" id="KN716185">
    <property type="protein sequence ID" value="KJH51357.1"/>
    <property type="molecule type" value="Genomic_DNA"/>
</dbReference>
<dbReference type="SUPFAM" id="SSF56801">
    <property type="entry name" value="Acetyl-CoA synthetase-like"/>
    <property type="match status" value="1"/>
</dbReference>
<dbReference type="InterPro" id="IPR000873">
    <property type="entry name" value="AMP-dep_synth/lig_dom"/>
</dbReference>
<evidence type="ECO:0000256" key="4">
    <source>
        <dbReference type="ARBA" id="ARBA00023140"/>
    </source>
</evidence>
<comment type="similarity">
    <text evidence="2">Belongs to the ATP-dependent AMP-binding enzyme family.</text>
</comment>
<dbReference type="InterPro" id="IPR025110">
    <property type="entry name" value="AMP-bd_C"/>
</dbReference>
<dbReference type="STRING" id="29172.A0A0D8Y594"/>
<proteinExistence type="inferred from homology"/>
<dbReference type="Pfam" id="PF00501">
    <property type="entry name" value="AMP-binding"/>
    <property type="match status" value="1"/>
</dbReference>
<evidence type="ECO:0000313" key="8">
    <source>
        <dbReference type="Proteomes" id="UP000053766"/>
    </source>
</evidence>